<evidence type="ECO:0000256" key="8">
    <source>
        <dbReference type="ARBA" id="ARBA00023136"/>
    </source>
</evidence>
<evidence type="ECO:0000256" key="11">
    <source>
        <dbReference type="ARBA" id="ARBA00025614"/>
    </source>
</evidence>
<dbReference type="PANTHER" id="PTHR33445">
    <property type="entry name" value="ATP SYNTHASE SUBUNIT B', CHLOROPLASTIC"/>
    <property type="match status" value="1"/>
</dbReference>
<comment type="function">
    <text evidence="10 13">F(1)F(0) ATP synthase produces ATP from ADP in the presence of a proton or sodium gradient. F-type ATPases consist of two structural domains, F(1) containing the extramembraneous catalytic core and F(0) containing the membrane proton channel, linked together by a central stalk and a peripheral stalk. During catalysis, ATP synthesis in the catalytic domain of F(1) is coupled via a rotary mechanism of the central stalk subunits to proton translocation.</text>
</comment>
<dbReference type="CDD" id="cd06503">
    <property type="entry name" value="ATP-synt_Fo_b"/>
    <property type="match status" value="1"/>
</dbReference>
<protein>
    <recommendedName>
        <fullName evidence="13">ATP synthase subunit b</fullName>
    </recommendedName>
    <alternativeName>
        <fullName evidence="13">ATP synthase F(0) sector subunit b</fullName>
    </alternativeName>
    <alternativeName>
        <fullName evidence="13">ATPase subunit I</fullName>
    </alternativeName>
    <alternativeName>
        <fullName evidence="13">F-type ATPase subunit b</fullName>
        <shortName evidence="13">F-ATPase subunit b</shortName>
    </alternativeName>
</protein>
<dbReference type="RefSeq" id="WP_099326713.1">
    <property type="nucleotide sequence ID" value="NZ_LT934425.1"/>
</dbReference>
<evidence type="ECO:0000256" key="1">
    <source>
        <dbReference type="ARBA" id="ARBA00005513"/>
    </source>
</evidence>
<organism evidence="15 16">
    <name type="scientific">Kuenenia stuttgartiensis</name>
    <dbReference type="NCBI Taxonomy" id="174633"/>
    <lineage>
        <taxon>Bacteria</taxon>
        <taxon>Pseudomonadati</taxon>
        <taxon>Planctomycetota</taxon>
        <taxon>Candidatus Brocadiia</taxon>
        <taxon>Candidatus Brocadiales</taxon>
        <taxon>Candidatus Brocadiaceae</taxon>
        <taxon>Candidatus Kuenenia</taxon>
    </lineage>
</organism>
<dbReference type="Pfam" id="PF00430">
    <property type="entry name" value="ATP-synt_B"/>
    <property type="match status" value="1"/>
</dbReference>
<evidence type="ECO:0000256" key="6">
    <source>
        <dbReference type="ARBA" id="ARBA00022989"/>
    </source>
</evidence>
<comment type="subunit">
    <text evidence="13">F-type ATPases have 2 components, F(1) - the catalytic core - and F(0) - the membrane proton channel. F(1) has five subunits: alpha(3), beta(3), gamma(1), delta(1), epsilon(1). F(0) has three main subunits: a(1), b(2) and c(10-14). The alpha and beta chains form an alternating ring which encloses part of the gamma chain. F(1) is attached to F(0) by a central stalk formed by the gamma and epsilon chains, while a peripheral stalk is formed by the delta and b chains.</text>
</comment>
<feature type="coiled-coil region" evidence="14">
    <location>
        <begin position="45"/>
        <end position="116"/>
    </location>
</feature>
<keyword evidence="9 13" id="KW-0066">ATP synthesis</keyword>
<keyword evidence="4 13" id="KW-0812">Transmembrane</keyword>
<dbReference type="GO" id="GO:0046933">
    <property type="term" value="F:proton-transporting ATP synthase activity, rotational mechanism"/>
    <property type="evidence" value="ECO:0007669"/>
    <property type="project" value="UniProtKB-UniRule"/>
</dbReference>
<evidence type="ECO:0000313" key="15">
    <source>
        <dbReference type="EMBL" id="SOH06245.1"/>
    </source>
</evidence>
<feature type="transmembrane region" description="Helical" evidence="13">
    <location>
        <begin position="6"/>
        <end position="27"/>
    </location>
</feature>
<accession>A0A2C9CKS1</accession>
<keyword evidence="2 13" id="KW-0813">Transport</keyword>
<comment type="similarity">
    <text evidence="1 13">Belongs to the ATPase B chain family.</text>
</comment>
<keyword evidence="7 13" id="KW-0406">Ion transport</keyword>
<reference evidence="16" key="1">
    <citation type="submission" date="2017-10" db="EMBL/GenBank/DDBJ databases">
        <authorList>
            <person name="Frank J."/>
        </authorList>
    </citation>
    <scope>NUCLEOTIDE SEQUENCE [LARGE SCALE GENOMIC DNA]</scope>
</reference>
<dbReference type="KEGG" id="kst:KSMBR1_3772"/>
<dbReference type="AlphaFoldDB" id="A0A2C9CKS1"/>
<dbReference type="HAMAP" id="MF_01398">
    <property type="entry name" value="ATP_synth_b_bprime"/>
    <property type="match status" value="1"/>
</dbReference>
<sequence>MLINWFTVFAQIFNFLLLVFLLKHFLYGRIISVMNAREEMIASKLQSAEQKMIDADNERELYLQKNKENDARCESLFTSASLEAEAQKKELIENARREVEELKERWHESLKEERETFLANLRKKTTTQIYAILRKILSDLSSADLEKNMTDTFLKKIRNLGNTEKNKIKDILEQSHYQAVITSMFEIPAEQQQIITTEISNVMGEKLEIQYISPHDHICGIDFRVKNYRIGWNLDDYIKFLEKEVDKTLDEELAR</sequence>
<keyword evidence="8 13" id="KW-0472">Membrane</keyword>
<evidence type="ECO:0000256" key="13">
    <source>
        <dbReference type="HAMAP-Rule" id="MF_01398"/>
    </source>
</evidence>
<name>A0A2C9CKS1_KUEST</name>
<comment type="function">
    <text evidence="11">Component of the F(0) channel, it forms part of the peripheral stalk, linking F(1) to F(0). The b'-subunit is a diverged and duplicated form of b found in plants and photosynthetic bacteria.</text>
</comment>
<dbReference type="PANTHER" id="PTHR33445:SF2">
    <property type="entry name" value="ATP SYNTHASE SUBUNIT B', CHLOROPLASTIC"/>
    <property type="match status" value="1"/>
</dbReference>
<evidence type="ECO:0000313" key="16">
    <source>
        <dbReference type="Proteomes" id="UP000221734"/>
    </source>
</evidence>
<keyword evidence="3 13" id="KW-0138">CF(0)</keyword>
<dbReference type="InterPro" id="IPR017707">
    <property type="entry name" value="Alt_ATP_synth_F0_bsu"/>
</dbReference>
<evidence type="ECO:0000256" key="10">
    <source>
        <dbReference type="ARBA" id="ARBA00025198"/>
    </source>
</evidence>
<gene>
    <name evidence="13" type="primary">atpF</name>
    <name evidence="15" type="ORF">KSMBR1_3772</name>
</gene>
<evidence type="ECO:0000256" key="5">
    <source>
        <dbReference type="ARBA" id="ARBA00022781"/>
    </source>
</evidence>
<dbReference type="GO" id="GO:0045259">
    <property type="term" value="C:proton-transporting ATP synthase complex"/>
    <property type="evidence" value="ECO:0007669"/>
    <property type="project" value="UniProtKB-KW"/>
</dbReference>
<evidence type="ECO:0000256" key="2">
    <source>
        <dbReference type="ARBA" id="ARBA00022448"/>
    </source>
</evidence>
<evidence type="ECO:0000256" key="4">
    <source>
        <dbReference type="ARBA" id="ARBA00022692"/>
    </source>
</evidence>
<evidence type="ECO:0000256" key="9">
    <source>
        <dbReference type="ARBA" id="ARBA00023310"/>
    </source>
</evidence>
<keyword evidence="5 13" id="KW-0375">Hydrogen ion transport</keyword>
<dbReference type="GO" id="GO:0012505">
    <property type="term" value="C:endomembrane system"/>
    <property type="evidence" value="ECO:0007669"/>
    <property type="project" value="UniProtKB-SubCell"/>
</dbReference>
<dbReference type="OrthoDB" id="282095at2"/>
<dbReference type="Proteomes" id="UP000221734">
    <property type="component" value="Chromosome Kuenenia_stuttgartiensis_MBR1"/>
</dbReference>
<keyword evidence="13" id="KW-1003">Cell membrane</keyword>
<evidence type="ECO:0000256" key="3">
    <source>
        <dbReference type="ARBA" id="ARBA00022547"/>
    </source>
</evidence>
<keyword evidence="14" id="KW-0175">Coiled coil</keyword>
<dbReference type="NCBIfam" id="TIGR03321">
    <property type="entry name" value="alt_F1F0_F0_B"/>
    <property type="match status" value="1"/>
</dbReference>
<evidence type="ECO:0000256" key="7">
    <source>
        <dbReference type="ARBA" id="ARBA00023065"/>
    </source>
</evidence>
<dbReference type="InterPro" id="IPR050059">
    <property type="entry name" value="ATP_synthase_B_chain"/>
</dbReference>
<dbReference type="GO" id="GO:0046961">
    <property type="term" value="F:proton-transporting ATPase activity, rotational mechanism"/>
    <property type="evidence" value="ECO:0007669"/>
    <property type="project" value="TreeGrafter"/>
</dbReference>
<evidence type="ECO:0000256" key="12">
    <source>
        <dbReference type="ARBA" id="ARBA00037847"/>
    </source>
</evidence>
<keyword evidence="6 13" id="KW-1133">Transmembrane helix</keyword>
<keyword evidence="16" id="KW-1185">Reference proteome</keyword>
<proteinExistence type="inferred from homology"/>
<dbReference type="EMBL" id="LT934425">
    <property type="protein sequence ID" value="SOH06245.1"/>
    <property type="molecule type" value="Genomic_DNA"/>
</dbReference>
<comment type="subcellular location">
    <subcellularLocation>
        <location evidence="13">Cell membrane</location>
        <topology evidence="13">Single-pass membrane protein</topology>
    </subcellularLocation>
    <subcellularLocation>
        <location evidence="12">Endomembrane system</location>
        <topology evidence="12">Single-pass membrane protein</topology>
    </subcellularLocation>
</comment>
<evidence type="ECO:0000256" key="14">
    <source>
        <dbReference type="SAM" id="Coils"/>
    </source>
</evidence>
<dbReference type="InterPro" id="IPR002146">
    <property type="entry name" value="ATP_synth_b/b'su_bac/chlpt"/>
</dbReference>
<dbReference type="GO" id="GO:0005886">
    <property type="term" value="C:plasma membrane"/>
    <property type="evidence" value="ECO:0007669"/>
    <property type="project" value="UniProtKB-SubCell"/>
</dbReference>